<dbReference type="Proteomes" id="UP000308600">
    <property type="component" value="Unassembled WGS sequence"/>
</dbReference>
<sequence>MGHGPVKEDPAVERFNQMREEAYLKFRWTRRTVRTAVLGFIIVPGTLYFLASRYNTRYDWVGRRRGEPLTVGAKSD</sequence>
<evidence type="ECO:0000313" key="2">
    <source>
        <dbReference type="Proteomes" id="UP000308600"/>
    </source>
</evidence>
<dbReference type="EMBL" id="ML208284">
    <property type="protein sequence ID" value="TFK72556.1"/>
    <property type="molecule type" value="Genomic_DNA"/>
</dbReference>
<accession>A0ACD3B4K3</accession>
<evidence type="ECO:0000313" key="1">
    <source>
        <dbReference type="EMBL" id="TFK72556.1"/>
    </source>
</evidence>
<gene>
    <name evidence="1" type="ORF">BDN72DRAFT_894717</name>
</gene>
<proteinExistence type="predicted"/>
<reference evidence="1 2" key="1">
    <citation type="journal article" date="2019" name="Nat. Ecol. Evol.">
        <title>Megaphylogeny resolves global patterns of mushroom evolution.</title>
        <authorList>
            <person name="Varga T."/>
            <person name="Krizsan K."/>
            <person name="Foldi C."/>
            <person name="Dima B."/>
            <person name="Sanchez-Garcia M."/>
            <person name="Sanchez-Ramirez S."/>
            <person name="Szollosi G.J."/>
            <person name="Szarkandi J.G."/>
            <person name="Papp V."/>
            <person name="Albert L."/>
            <person name="Andreopoulos W."/>
            <person name="Angelini C."/>
            <person name="Antonin V."/>
            <person name="Barry K.W."/>
            <person name="Bougher N.L."/>
            <person name="Buchanan P."/>
            <person name="Buyck B."/>
            <person name="Bense V."/>
            <person name="Catcheside P."/>
            <person name="Chovatia M."/>
            <person name="Cooper J."/>
            <person name="Damon W."/>
            <person name="Desjardin D."/>
            <person name="Finy P."/>
            <person name="Geml J."/>
            <person name="Haridas S."/>
            <person name="Hughes K."/>
            <person name="Justo A."/>
            <person name="Karasinski D."/>
            <person name="Kautmanova I."/>
            <person name="Kiss B."/>
            <person name="Kocsube S."/>
            <person name="Kotiranta H."/>
            <person name="LaButti K.M."/>
            <person name="Lechner B.E."/>
            <person name="Liimatainen K."/>
            <person name="Lipzen A."/>
            <person name="Lukacs Z."/>
            <person name="Mihaltcheva S."/>
            <person name="Morgado L.N."/>
            <person name="Niskanen T."/>
            <person name="Noordeloos M.E."/>
            <person name="Ohm R.A."/>
            <person name="Ortiz-Santana B."/>
            <person name="Ovrebo C."/>
            <person name="Racz N."/>
            <person name="Riley R."/>
            <person name="Savchenko A."/>
            <person name="Shiryaev A."/>
            <person name="Soop K."/>
            <person name="Spirin V."/>
            <person name="Szebenyi C."/>
            <person name="Tomsovsky M."/>
            <person name="Tulloss R.E."/>
            <person name="Uehling J."/>
            <person name="Grigoriev I.V."/>
            <person name="Vagvolgyi C."/>
            <person name="Papp T."/>
            <person name="Martin F.M."/>
            <person name="Miettinen O."/>
            <person name="Hibbett D.S."/>
            <person name="Nagy L.G."/>
        </authorList>
    </citation>
    <scope>NUCLEOTIDE SEQUENCE [LARGE SCALE GENOMIC DNA]</scope>
    <source>
        <strain evidence="1 2">NL-1719</strain>
    </source>
</reference>
<name>A0ACD3B4K3_9AGAR</name>
<organism evidence="1 2">
    <name type="scientific">Pluteus cervinus</name>
    <dbReference type="NCBI Taxonomy" id="181527"/>
    <lineage>
        <taxon>Eukaryota</taxon>
        <taxon>Fungi</taxon>
        <taxon>Dikarya</taxon>
        <taxon>Basidiomycota</taxon>
        <taxon>Agaricomycotina</taxon>
        <taxon>Agaricomycetes</taxon>
        <taxon>Agaricomycetidae</taxon>
        <taxon>Agaricales</taxon>
        <taxon>Pluteineae</taxon>
        <taxon>Pluteaceae</taxon>
        <taxon>Pluteus</taxon>
    </lineage>
</organism>
<protein>
    <submittedName>
        <fullName evidence="1">Uncharacterized protein</fullName>
    </submittedName>
</protein>
<keyword evidence="2" id="KW-1185">Reference proteome</keyword>